<name>A0A8J8M8B8_9FIRM</name>
<evidence type="ECO:0000313" key="2">
    <source>
        <dbReference type="Proteomes" id="UP000677305"/>
    </source>
</evidence>
<dbReference type="KEGG" id="vgu:HYG85_04495"/>
<gene>
    <name evidence="1" type="ORF">HYG85_04495</name>
</gene>
<reference evidence="1 2" key="1">
    <citation type="submission" date="2020-07" db="EMBL/GenBank/DDBJ databases">
        <title>Vallitalea guaymasensis genome.</title>
        <authorList>
            <person name="Postec A."/>
        </authorList>
    </citation>
    <scope>NUCLEOTIDE SEQUENCE [LARGE SCALE GENOMIC DNA]</scope>
    <source>
        <strain evidence="1 2">Ra1766G1</strain>
    </source>
</reference>
<proteinExistence type="predicted"/>
<dbReference type="AlphaFoldDB" id="A0A8J8M8B8"/>
<dbReference type="InterPro" id="IPR035451">
    <property type="entry name" value="Ada-like_dom_sf"/>
</dbReference>
<dbReference type="Proteomes" id="UP000677305">
    <property type="component" value="Chromosome"/>
</dbReference>
<evidence type="ECO:0000313" key="1">
    <source>
        <dbReference type="EMBL" id="QUH28212.1"/>
    </source>
</evidence>
<dbReference type="RefSeq" id="WP_212692465.1">
    <property type="nucleotide sequence ID" value="NZ_CP058561.1"/>
</dbReference>
<dbReference type="SUPFAM" id="SSF57884">
    <property type="entry name" value="Ada DNA repair protein, N-terminal domain (N-Ada 10)"/>
    <property type="match status" value="1"/>
</dbReference>
<accession>A0A8J8M8B8</accession>
<sequence length="147" mass="17131">MGSIIVGSVHKVISENKERKLMKKFGVIERFEYIRGNKCNRTPMTYKRHLIKNGFEVRFGKDNNGSDVVKLASSDIILINSEGKINKMFTKIEVKKGKFYGNCKSKKLHRYNCEWLIKSNKIGFKEFETIQDAIREGYELCKVCLRQ</sequence>
<dbReference type="Gene3D" id="3.40.10.10">
    <property type="entry name" value="DNA Methylphosphotriester Repair Domain"/>
    <property type="match status" value="1"/>
</dbReference>
<dbReference type="EMBL" id="CP058561">
    <property type="protein sequence ID" value="QUH28212.1"/>
    <property type="molecule type" value="Genomic_DNA"/>
</dbReference>
<organism evidence="1 2">
    <name type="scientific">Vallitalea guaymasensis</name>
    <dbReference type="NCBI Taxonomy" id="1185412"/>
    <lineage>
        <taxon>Bacteria</taxon>
        <taxon>Bacillati</taxon>
        <taxon>Bacillota</taxon>
        <taxon>Clostridia</taxon>
        <taxon>Lachnospirales</taxon>
        <taxon>Vallitaleaceae</taxon>
        <taxon>Vallitalea</taxon>
    </lineage>
</organism>
<keyword evidence="2" id="KW-1185">Reference proteome</keyword>
<protein>
    <submittedName>
        <fullName evidence="1">Uncharacterized protein</fullName>
    </submittedName>
</protein>